<dbReference type="AlphaFoldDB" id="A0A3G2R9A8"/>
<gene>
    <name evidence="2" type="ORF">D2962_16620</name>
</gene>
<dbReference type="SUPFAM" id="SSF140683">
    <property type="entry name" value="SP0561-like"/>
    <property type="match status" value="1"/>
</dbReference>
<evidence type="ECO:0000259" key="1">
    <source>
        <dbReference type="Pfam" id="PF08984"/>
    </source>
</evidence>
<dbReference type="EMBL" id="CP033169">
    <property type="protein sequence ID" value="AYO32003.1"/>
    <property type="molecule type" value="Genomic_DNA"/>
</dbReference>
<dbReference type="Pfam" id="PF08984">
    <property type="entry name" value="DUF1858"/>
    <property type="match status" value="1"/>
</dbReference>
<dbReference type="Proteomes" id="UP000280960">
    <property type="component" value="Chromosome"/>
</dbReference>
<feature type="domain" description="DUF1858" evidence="1">
    <location>
        <begin position="3"/>
        <end position="56"/>
    </location>
</feature>
<evidence type="ECO:0000313" key="3">
    <source>
        <dbReference type="Proteomes" id="UP000280960"/>
    </source>
</evidence>
<accession>A0A3G2R9A8</accession>
<dbReference type="PANTHER" id="PTHR39341">
    <property type="entry name" value="BSL7085 PROTEIN"/>
    <property type="match status" value="1"/>
</dbReference>
<dbReference type="InterPro" id="IPR023883">
    <property type="entry name" value="CHP03980_redox-disulphide"/>
</dbReference>
<protein>
    <submittedName>
        <fullName evidence="2">DUF1858 domain-containing protein</fullName>
    </submittedName>
</protein>
<proteinExistence type="predicted"/>
<keyword evidence="3" id="KW-1185">Reference proteome</keyword>
<dbReference type="Gene3D" id="1.10.3910.10">
    <property type="entry name" value="SP0561-like"/>
    <property type="match status" value="1"/>
</dbReference>
<organism evidence="2 3">
    <name type="scientific">Biomaibacter acetigenes</name>
    <dbReference type="NCBI Taxonomy" id="2316383"/>
    <lineage>
        <taxon>Bacteria</taxon>
        <taxon>Bacillati</taxon>
        <taxon>Bacillota</taxon>
        <taxon>Clostridia</taxon>
        <taxon>Thermosediminibacterales</taxon>
        <taxon>Tepidanaerobacteraceae</taxon>
        <taxon>Biomaibacter</taxon>
    </lineage>
</organism>
<dbReference type="InterPro" id="IPR038062">
    <property type="entry name" value="ScdA-like_N_sf"/>
</dbReference>
<dbReference type="PANTHER" id="PTHR39341:SF1">
    <property type="entry name" value="DUF1858 DOMAIN-CONTAINING PROTEIN"/>
    <property type="match status" value="1"/>
</dbReference>
<dbReference type="KEGG" id="bacg:D2962_16620"/>
<sequence>MVITKNTLMKDIVEFYPEAYEILARFGIKCLACDGMLNNTLEECAAFHKLDLEKLIKELKQLELPKTDKS</sequence>
<evidence type="ECO:0000313" key="2">
    <source>
        <dbReference type="EMBL" id="AYO32003.1"/>
    </source>
</evidence>
<reference evidence="2 3" key="1">
    <citation type="submission" date="2018-10" db="EMBL/GenBank/DDBJ databases">
        <authorList>
            <person name="Zhang X."/>
        </authorList>
    </citation>
    <scope>NUCLEOTIDE SEQUENCE [LARGE SCALE GENOMIC DNA]</scope>
    <source>
        <strain evidence="2 3">SK-G1</strain>
    </source>
</reference>
<dbReference type="RefSeq" id="WP_120766002.1">
    <property type="nucleotide sequence ID" value="NZ_CP033169.1"/>
</dbReference>
<dbReference type="InterPro" id="IPR015077">
    <property type="entry name" value="DUF1858"/>
</dbReference>
<name>A0A3G2R9A8_9FIRM</name>
<dbReference type="NCBIfam" id="TIGR03980">
    <property type="entry name" value="prismane_assoc"/>
    <property type="match status" value="1"/>
</dbReference>